<dbReference type="Proteomes" id="UP001160519">
    <property type="component" value="Unassembled WGS sequence"/>
</dbReference>
<keyword evidence="1" id="KW-0472">Membrane</keyword>
<keyword evidence="1" id="KW-0812">Transmembrane</keyword>
<evidence type="ECO:0000313" key="3">
    <source>
        <dbReference type="Proteomes" id="UP001160519"/>
    </source>
</evidence>
<feature type="non-terminal residue" evidence="2">
    <location>
        <position position="1"/>
    </location>
</feature>
<gene>
    <name evidence="2" type="ORF">PSU93_08045</name>
</gene>
<proteinExistence type="predicted"/>
<accession>A0AA43TLF0</accession>
<keyword evidence="3" id="KW-1185">Reference proteome</keyword>
<dbReference type="AlphaFoldDB" id="A0AA43TLF0"/>
<organism evidence="2 3">
    <name type="scientific">Candidatus Methylobacter titanis</name>
    <dbReference type="NCBI Taxonomy" id="3053457"/>
    <lineage>
        <taxon>Bacteria</taxon>
        <taxon>Pseudomonadati</taxon>
        <taxon>Pseudomonadota</taxon>
        <taxon>Gammaproteobacteria</taxon>
        <taxon>Methylococcales</taxon>
        <taxon>Methylococcaceae</taxon>
        <taxon>Methylobacter</taxon>
    </lineage>
</organism>
<dbReference type="EMBL" id="JAQSDF010000020">
    <property type="protein sequence ID" value="MDI1231082.1"/>
    <property type="molecule type" value="Genomic_DNA"/>
</dbReference>
<protein>
    <submittedName>
        <fullName evidence="2">Uncharacterized protein</fullName>
    </submittedName>
</protein>
<evidence type="ECO:0000256" key="1">
    <source>
        <dbReference type="SAM" id="Phobius"/>
    </source>
</evidence>
<sequence>PIEYTDRATKVAATTGRGILAPVVYVSCLLCTLRLALNRQQRSCKPRPLGVEILSQRLEIENQRKLILR</sequence>
<name>A0AA43TLF0_9GAMM</name>
<evidence type="ECO:0000313" key="2">
    <source>
        <dbReference type="EMBL" id="MDI1231082.1"/>
    </source>
</evidence>
<feature type="transmembrane region" description="Helical" evidence="1">
    <location>
        <begin position="19"/>
        <end position="37"/>
    </location>
</feature>
<reference evidence="2" key="1">
    <citation type="submission" date="2023-01" db="EMBL/GenBank/DDBJ databases">
        <title>Biogeochemical cycle of methane in antarctic sediments.</title>
        <authorList>
            <person name="Roldan D.M."/>
            <person name="Menes R.J."/>
        </authorList>
    </citation>
    <scope>NUCLEOTIDE SEQUENCE [LARGE SCALE GENOMIC DNA]</scope>
    <source>
        <strain evidence="2">K-2018 MAG008</strain>
    </source>
</reference>
<comment type="caution">
    <text evidence="2">The sequence shown here is derived from an EMBL/GenBank/DDBJ whole genome shotgun (WGS) entry which is preliminary data.</text>
</comment>
<keyword evidence="1" id="KW-1133">Transmembrane helix</keyword>